<proteinExistence type="predicted"/>
<feature type="compositionally biased region" description="Acidic residues" evidence="1">
    <location>
        <begin position="153"/>
        <end position="165"/>
    </location>
</feature>
<organism evidence="3 4">
    <name type="scientific">Lolium multiflorum</name>
    <name type="common">Italian ryegrass</name>
    <name type="synonym">Lolium perenne subsp. multiflorum</name>
    <dbReference type="NCBI Taxonomy" id="4521"/>
    <lineage>
        <taxon>Eukaryota</taxon>
        <taxon>Viridiplantae</taxon>
        <taxon>Streptophyta</taxon>
        <taxon>Embryophyta</taxon>
        <taxon>Tracheophyta</taxon>
        <taxon>Spermatophyta</taxon>
        <taxon>Magnoliopsida</taxon>
        <taxon>Liliopsida</taxon>
        <taxon>Poales</taxon>
        <taxon>Poaceae</taxon>
        <taxon>BOP clade</taxon>
        <taxon>Pooideae</taxon>
        <taxon>Poodae</taxon>
        <taxon>Poeae</taxon>
        <taxon>Poeae Chloroplast Group 2 (Poeae type)</taxon>
        <taxon>Loliodinae</taxon>
        <taxon>Loliinae</taxon>
        <taxon>Lolium</taxon>
    </lineage>
</organism>
<comment type="caution">
    <text evidence="3">The sequence shown here is derived from an EMBL/GenBank/DDBJ whole genome shotgun (WGS) entry which is preliminary data.</text>
</comment>
<sequence length="802" mass="90751">MERIVHVHHVDKDAYLKGNIEPDPEEVDLVFDLSPSFAEVVAQVRVELNWNEPNDGVELEGRHNVGFGMHTRWKTMRINSEQRWSVYKETVAGSQDKALELFATKTVDARIELDLNRPSSPVRERSPPPMSQEEATQSPIVQSPIAQQPPLDNEYDEHDDGDDGFEMNGNNIGDLDKYWTQEEMDHSIPYSRCYASDSDDDGPEEEVDEDGLTAKEAERAEIFKKVTGRDIRVPLFRDVSLADGAVVDGGKSFLLGARPISKRDVDATTAMIHGKLSAEISSLPIMSIKSVQDTVKSRFAYDVKYGKAWKAKQAAFKMLYGDWEEAYNRVPRLLLAMAATNPGMVHVVEPSATKMTLHDGKRVRVFHRAFWSFEQCTRAFEHCRPVIAVDGTFLTGQYKGTLLVAIANDASNRLVPLAFALVEIENNDNWEWFFHILRTRVIPPSKEVCVISDRHQGILNAVELAIPGHAPLHHRWCMRHFCANFYRACKSKELSDLLQDCCLAYSERRFANLYNGLLKHKDLNAGGQEFLHRHLIFNSKWARAYDEDGRRYGQMTSNMAECFNNVLKGVRALPVTAIIQYTFEKLNVYFQNYTDETEKEIANNCEFPTKVQEFMDFQARKADSLTEIWIDGVIRETSYSKRLASQLIVDHAIVRATIKGSAHPAKNQRAMMLAQVKHQVANKLQINLEANKPQANKPQANKVQANRLHVNLLQANKLQAHKPHGNKLHGNKLQAHKPHGNKLQRNKLQLNKLQGNKPHGNKLVRNKLQGNKPQGIQHNGDKVQGFKLGLVEVGMVAVGVLA</sequence>
<dbReference type="Proteomes" id="UP001231189">
    <property type="component" value="Unassembled WGS sequence"/>
</dbReference>
<feature type="region of interest" description="Disordered" evidence="1">
    <location>
        <begin position="191"/>
        <end position="213"/>
    </location>
</feature>
<keyword evidence="4" id="KW-1185">Reference proteome</keyword>
<evidence type="ECO:0000313" key="4">
    <source>
        <dbReference type="Proteomes" id="UP001231189"/>
    </source>
</evidence>
<dbReference type="EMBL" id="JAUUTY010000003">
    <property type="protein sequence ID" value="KAK1664520.1"/>
    <property type="molecule type" value="Genomic_DNA"/>
</dbReference>
<accession>A0AAD8SV68</accession>
<feature type="compositionally biased region" description="Acidic residues" evidence="1">
    <location>
        <begin position="197"/>
        <end position="211"/>
    </location>
</feature>
<name>A0AAD8SV68_LOLMU</name>
<evidence type="ECO:0000256" key="1">
    <source>
        <dbReference type="SAM" id="MobiDB-lite"/>
    </source>
</evidence>
<evidence type="ECO:0000313" key="3">
    <source>
        <dbReference type="EMBL" id="KAK1664520.1"/>
    </source>
</evidence>
<protein>
    <recommendedName>
        <fullName evidence="2">MULE transposase domain-containing protein</fullName>
    </recommendedName>
</protein>
<reference evidence="3" key="1">
    <citation type="submission" date="2023-07" db="EMBL/GenBank/DDBJ databases">
        <title>A chromosome-level genome assembly of Lolium multiflorum.</title>
        <authorList>
            <person name="Chen Y."/>
            <person name="Copetti D."/>
            <person name="Kolliker R."/>
            <person name="Studer B."/>
        </authorList>
    </citation>
    <scope>NUCLEOTIDE SEQUENCE</scope>
    <source>
        <strain evidence="3">02402/16</strain>
        <tissue evidence="3">Leaf</tissue>
    </source>
</reference>
<evidence type="ECO:0000259" key="2">
    <source>
        <dbReference type="Pfam" id="PF10551"/>
    </source>
</evidence>
<dbReference type="InterPro" id="IPR018289">
    <property type="entry name" value="MULE_transposase_dom"/>
</dbReference>
<dbReference type="Pfam" id="PF10551">
    <property type="entry name" value="MULE"/>
    <property type="match status" value="1"/>
</dbReference>
<dbReference type="AlphaFoldDB" id="A0AAD8SV68"/>
<feature type="region of interest" description="Disordered" evidence="1">
    <location>
        <begin position="112"/>
        <end position="173"/>
    </location>
</feature>
<dbReference type="PANTHER" id="PTHR31973">
    <property type="entry name" value="POLYPROTEIN, PUTATIVE-RELATED"/>
    <property type="match status" value="1"/>
</dbReference>
<feature type="compositionally biased region" description="Polar residues" evidence="1">
    <location>
        <begin position="133"/>
        <end position="146"/>
    </location>
</feature>
<gene>
    <name evidence="3" type="ORF">QYE76_052679</name>
</gene>
<dbReference type="PANTHER" id="PTHR31973:SF195">
    <property type="entry name" value="MUDR FAMILY TRANSPOSASE"/>
    <property type="match status" value="1"/>
</dbReference>
<feature type="domain" description="MULE transposase" evidence="2">
    <location>
        <begin position="386"/>
        <end position="484"/>
    </location>
</feature>